<evidence type="ECO:0000313" key="6">
    <source>
        <dbReference type="Proteomes" id="UP000054498"/>
    </source>
</evidence>
<keyword evidence="6" id="KW-1185">Reference proteome</keyword>
<dbReference type="InterPro" id="IPR035979">
    <property type="entry name" value="RBD_domain_sf"/>
</dbReference>
<protein>
    <submittedName>
        <fullName evidence="5">Cell wall integrity protein scw1</fullName>
    </submittedName>
</protein>
<name>A0A0D2ND57_9CHLO</name>
<dbReference type="Proteomes" id="UP000054498">
    <property type="component" value="Unassembled WGS sequence"/>
</dbReference>
<dbReference type="RefSeq" id="XP_013902275.1">
    <property type="nucleotide sequence ID" value="XM_014046821.1"/>
</dbReference>
<proteinExistence type="predicted"/>
<dbReference type="KEGG" id="mng:MNEG_4705"/>
<evidence type="ECO:0000256" key="2">
    <source>
        <dbReference type="PROSITE-ProRule" id="PRU00176"/>
    </source>
</evidence>
<evidence type="ECO:0000259" key="4">
    <source>
        <dbReference type="PROSITE" id="PS50102"/>
    </source>
</evidence>
<evidence type="ECO:0000256" key="3">
    <source>
        <dbReference type="SAM" id="MobiDB-lite"/>
    </source>
</evidence>
<dbReference type="AlphaFoldDB" id="A0A0D2ND57"/>
<dbReference type="OrthoDB" id="431169at2759"/>
<dbReference type="GeneID" id="25737582"/>
<gene>
    <name evidence="5" type="ORF">MNEG_4705</name>
</gene>
<keyword evidence="1 2" id="KW-0694">RNA-binding</keyword>
<feature type="region of interest" description="Disordered" evidence="3">
    <location>
        <begin position="386"/>
        <end position="409"/>
    </location>
</feature>
<dbReference type="PROSITE" id="PS50102">
    <property type="entry name" value="RRM"/>
    <property type="match status" value="1"/>
</dbReference>
<organism evidence="5 6">
    <name type="scientific">Monoraphidium neglectum</name>
    <dbReference type="NCBI Taxonomy" id="145388"/>
    <lineage>
        <taxon>Eukaryota</taxon>
        <taxon>Viridiplantae</taxon>
        <taxon>Chlorophyta</taxon>
        <taxon>core chlorophytes</taxon>
        <taxon>Chlorophyceae</taxon>
        <taxon>CS clade</taxon>
        <taxon>Sphaeropleales</taxon>
        <taxon>Selenastraceae</taxon>
        <taxon>Monoraphidium</taxon>
    </lineage>
</organism>
<feature type="region of interest" description="Disordered" evidence="3">
    <location>
        <begin position="111"/>
        <end position="130"/>
    </location>
</feature>
<sequence>MFGAVPTPSSGGMALAQSPLSLAGNPAVGGGGEAGHSSSPGYPNYMSLYAVQQGMAGLSLDGWGAAAAASAAASCDAYGYSVFAPPPLPGAEPAHGQGLLLGSASSPAAAKAATAGGAQQTSSPTGSAGLQQDDLRTVFVTGFPPDVRGRELHNLMRYLPGYEACQLTWKGAEPQGFALFTSAAAAHFAVELVGGAHFDDGGALRAELAAKNMSIKADDPTIIRASQPSPLLTPAELAAAAGLPAPSTPNSAAVAAAAAATATAHNTAGLLPGSPHVGGSPASAVPRQFKVPLRPQSFSPVTNLRDNPPCNTLFIGNLSDGVSEAELRALMSTQPGYRQMKVVKGSRNTTAFVEFANVASAMLVHQTLQGAVLQSSDRGGVRLQFSKNPFGRRDDCPRDQGGAPPQAQAHAAAAAAAAMSAAAAAAAAAAASGAGGMGQQHHLAHLGAGGGVVVGMGALQGGGAGAQGLMLGTSQLGAAGAGLPMSPLTWALPLEQHHMQAQLLQPHQQHLMAASVVQQQAAFSASQGLGHAGGFAHHGMTGVTPPGL</sequence>
<feature type="domain" description="RRM" evidence="4">
    <location>
        <begin position="311"/>
        <end position="388"/>
    </location>
</feature>
<dbReference type="STRING" id="145388.A0A0D2ND57"/>
<dbReference type="SUPFAM" id="SSF54928">
    <property type="entry name" value="RNA-binding domain, RBD"/>
    <property type="match status" value="1"/>
</dbReference>
<dbReference type="InterPro" id="IPR000504">
    <property type="entry name" value="RRM_dom"/>
</dbReference>
<dbReference type="Pfam" id="PF00076">
    <property type="entry name" value="RRM_1"/>
    <property type="match status" value="1"/>
</dbReference>
<dbReference type="PANTHER" id="PTHR10501">
    <property type="entry name" value="U1 SMALL NUCLEAR RIBONUCLEOPROTEIN A/U2 SMALL NUCLEAR RIBONUCLEOPROTEIN B"/>
    <property type="match status" value="1"/>
</dbReference>
<evidence type="ECO:0000313" key="5">
    <source>
        <dbReference type="EMBL" id="KIZ03256.1"/>
    </source>
</evidence>
<dbReference type="Gene3D" id="3.30.70.330">
    <property type="match status" value="2"/>
</dbReference>
<dbReference type="EMBL" id="KK100885">
    <property type="protein sequence ID" value="KIZ03256.1"/>
    <property type="molecule type" value="Genomic_DNA"/>
</dbReference>
<reference evidence="5 6" key="1">
    <citation type="journal article" date="2013" name="BMC Genomics">
        <title>Reconstruction of the lipid metabolism for the microalga Monoraphidium neglectum from its genome sequence reveals characteristics suitable for biofuel production.</title>
        <authorList>
            <person name="Bogen C."/>
            <person name="Al-Dilaimi A."/>
            <person name="Albersmeier A."/>
            <person name="Wichmann J."/>
            <person name="Grundmann M."/>
            <person name="Rupp O."/>
            <person name="Lauersen K.J."/>
            <person name="Blifernez-Klassen O."/>
            <person name="Kalinowski J."/>
            <person name="Goesmann A."/>
            <person name="Mussgnug J.H."/>
            <person name="Kruse O."/>
        </authorList>
    </citation>
    <scope>NUCLEOTIDE SEQUENCE [LARGE SCALE GENOMIC DNA]</scope>
    <source>
        <strain evidence="5 6">SAG 48.87</strain>
    </source>
</reference>
<feature type="compositionally biased region" description="Low complexity" evidence="3">
    <location>
        <begin position="111"/>
        <end position="123"/>
    </location>
</feature>
<dbReference type="SMART" id="SM00360">
    <property type="entry name" value="RRM"/>
    <property type="match status" value="2"/>
</dbReference>
<evidence type="ECO:0000256" key="1">
    <source>
        <dbReference type="ARBA" id="ARBA00022884"/>
    </source>
</evidence>
<accession>A0A0D2ND57</accession>
<feature type="compositionally biased region" description="Low complexity" evidence="3">
    <location>
        <begin position="400"/>
        <end position="409"/>
    </location>
</feature>
<dbReference type="GO" id="GO:0003723">
    <property type="term" value="F:RNA binding"/>
    <property type="evidence" value="ECO:0007669"/>
    <property type="project" value="UniProtKB-UniRule"/>
</dbReference>
<dbReference type="InterPro" id="IPR012677">
    <property type="entry name" value="Nucleotide-bd_a/b_plait_sf"/>
</dbReference>